<proteinExistence type="predicted"/>
<sequence length="235" mass="24168">MDDRGRPGPRRSTREQDMATIGLIGAGNIGGNLARRLAALGHDVRISNSRGPETLAALAEEIGATAVGATEAADGADVVVVTIPLARVPELPAGILDGAAPGAAVIDTNNYYPQQRDGRIAEIEDGTPESAWVAAQLGRPVVKAFNGVYAQRILDVGAPGAAGFAIPIAGDDAAAKERVFELVRELGFDPVDAGGLADSWRQQPGSPSYGAELDADGLRAALAAASPERTADWRA</sequence>
<comment type="caution">
    <text evidence="3">The sequence shown here is derived from an EMBL/GenBank/DDBJ whole genome shotgun (WGS) entry which is preliminary data.</text>
</comment>
<dbReference type="EMBL" id="JAXAVX010000002">
    <property type="protein sequence ID" value="MDX8151290.1"/>
    <property type="molecule type" value="Genomic_DNA"/>
</dbReference>
<dbReference type="RefSeq" id="WP_319953629.1">
    <property type="nucleotide sequence ID" value="NZ_JAXAVX010000002.1"/>
</dbReference>
<dbReference type="PANTHER" id="PTHR14239:SF10">
    <property type="entry name" value="REDUCTASE"/>
    <property type="match status" value="1"/>
</dbReference>
<evidence type="ECO:0000259" key="2">
    <source>
        <dbReference type="Pfam" id="PF03807"/>
    </source>
</evidence>
<accession>A0ABU4VIP0</accession>
<dbReference type="Gene3D" id="3.40.50.720">
    <property type="entry name" value="NAD(P)-binding Rossmann-like Domain"/>
    <property type="match status" value="1"/>
</dbReference>
<reference evidence="3 4" key="1">
    <citation type="submission" date="2023-11" db="EMBL/GenBank/DDBJ databases">
        <authorList>
            <person name="Xu M."/>
            <person name="Jiang T."/>
        </authorList>
    </citation>
    <scope>NUCLEOTIDE SEQUENCE [LARGE SCALE GENOMIC DNA]</scope>
    <source>
        <strain evidence="3 4">SD</strain>
    </source>
</reference>
<evidence type="ECO:0000313" key="4">
    <source>
        <dbReference type="Proteomes" id="UP001277761"/>
    </source>
</evidence>
<dbReference type="InterPro" id="IPR051267">
    <property type="entry name" value="STEAP_metalloreductase"/>
</dbReference>
<dbReference type="Pfam" id="PF03807">
    <property type="entry name" value="F420_oxidored"/>
    <property type="match status" value="1"/>
</dbReference>
<dbReference type="PANTHER" id="PTHR14239">
    <property type="entry name" value="DUDULIN-RELATED"/>
    <property type="match status" value="1"/>
</dbReference>
<evidence type="ECO:0000256" key="1">
    <source>
        <dbReference type="ARBA" id="ARBA00023002"/>
    </source>
</evidence>
<keyword evidence="4" id="KW-1185">Reference proteome</keyword>
<dbReference type="InterPro" id="IPR028939">
    <property type="entry name" value="P5C_Rdtase_cat_N"/>
</dbReference>
<feature type="domain" description="Pyrroline-5-carboxylate reductase catalytic N-terminal" evidence="2">
    <location>
        <begin position="20"/>
        <end position="111"/>
    </location>
</feature>
<gene>
    <name evidence="3" type="ORF">SK069_06795</name>
</gene>
<keyword evidence="1" id="KW-0560">Oxidoreductase</keyword>
<evidence type="ECO:0000313" key="3">
    <source>
        <dbReference type="EMBL" id="MDX8151290.1"/>
    </source>
</evidence>
<protein>
    <submittedName>
        <fullName evidence="3">NADPH-dependent F420 reductase</fullName>
    </submittedName>
</protein>
<dbReference type="InterPro" id="IPR036291">
    <property type="entry name" value="NAD(P)-bd_dom_sf"/>
</dbReference>
<dbReference type="SUPFAM" id="SSF51735">
    <property type="entry name" value="NAD(P)-binding Rossmann-fold domains"/>
    <property type="match status" value="1"/>
</dbReference>
<dbReference type="Proteomes" id="UP001277761">
    <property type="component" value="Unassembled WGS sequence"/>
</dbReference>
<organism evidence="3 4">
    <name type="scientific">Patulibacter brassicae</name>
    <dbReference type="NCBI Taxonomy" id="1705717"/>
    <lineage>
        <taxon>Bacteria</taxon>
        <taxon>Bacillati</taxon>
        <taxon>Actinomycetota</taxon>
        <taxon>Thermoleophilia</taxon>
        <taxon>Solirubrobacterales</taxon>
        <taxon>Patulibacteraceae</taxon>
        <taxon>Patulibacter</taxon>
    </lineage>
</organism>
<name>A0ABU4VIP0_9ACTN</name>